<keyword evidence="3" id="KW-1185">Reference proteome</keyword>
<organism evidence="2 3">
    <name type="scientific">Salinimonas sediminis</name>
    <dbReference type="NCBI Taxonomy" id="2303538"/>
    <lineage>
        <taxon>Bacteria</taxon>
        <taxon>Pseudomonadati</taxon>
        <taxon>Pseudomonadota</taxon>
        <taxon>Gammaproteobacteria</taxon>
        <taxon>Alteromonadales</taxon>
        <taxon>Alteromonadaceae</taxon>
        <taxon>Alteromonas/Salinimonas group</taxon>
        <taxon>Salinimonas</taxon>
    </lineage>
</organism>
<accession>A0A346NQ28</accession>
<dbReference type="EMBL" id="CP031769">
    <property type="protein sequence ID" value="AXR07635.1"/>
    <property type="molecule type" value="Genomic_DNA"/>
</dbReference>
<dbReference type="InterPro" id="IPR029069">
    <property type="entry name" value="HotDog_dom_sf"/>
</dbReference>
<gene>
    <name evidence="2" type="ORF">D0Y50_15465</name>
</gene>
<dbReference type="Proteomes" id="UP000262073">
    <property type="component" value="Chromosome"/>
</dbReference>
<dbReference type="KEGG" id="salm:D0Y50_15465"/>
<dbReference type="SUPFAM" id="SSF54637">
    <property type="entry name" value="Thioesterase/thiol ester dehydrase-isomerase"/>
    <property type="match status" value="1"/>
</dbReference>
<sequence length="177" mass="19896">MPWWPHGQHGTVAWQCGRFTMVYCFMCLLQYLSSLNWSTANITRRSITLLKTDIDALKALFNAQEGPTITKVSSDANSAQVTLIVDERLTWFDGHFPDHKVLPGVVQIDWAGKLAKALFVQAGRFHQLTNIKFKSMVMPGTAMQLALHYNAVKQSVTFNFSNQTESFSTGSFKFSAL</sequence>
<feature type="domain" description="ApeI dehydratase-like" evidence="1">
    <location>
        <begin position="73"/>
        <end position="170"/>
    </location>
</feature>
<evidence type="ECO:0000259" key="1">
    <source>
        <dbReference type="Pfam" id="PF22818"/>
    </source>
</evidence>
<dbReference type="OrthoDB" id="9812842at2"/>
<dbReference type="Gene3D" id="3.10.129.10">
    <property type="entry name" value="Hotdog Thioesterase"/>
    <property type="match status" value="1"/>
</dbReference>
<dbReference type="AlphaFoldDB" id="A0A346NQ28"/>
<dbReference type="Pfam" id="PF22818">
    <property type="entry name" value="ApeI-like"/>
    <property type="match status" value="1"/>
</dbReference>
<name>A0A346NQ28_9ALTE</name>
<proteinExistence type="predicted"/>
<reference evidence="2 3" key="1">
    <citation type="submission" date="2018-08" db="EMBL/GenBank/DDBJ databases">
        <title>Salinimonas sediminis sp. nov., a piezophilic bacterium isolated from a deep-sea sediment sample from the New Britain Trench.</title>
        <authorList>
            <person name="Cao J."/>
        </authorList>
    </citation>
    <scope>NUCLEOTIDE SEQUENCE [LARGE SCALE GENOMIC DNA]</scope>
    <source>
        <strain evidence="2 3">N102</strain>
    </source>
</reference>
<dbReference type="InterPro" id="IPR054545">
    <property type="entry name" value="ApeI-like"/>
</dbReference>
<evidence type="ECO:0000313" key="2">
    <source>
        <dbReference type="EMBL" id="AXR07635.1"/>
    </source>
</evidence>
<evidence type="ECO:0000313" key="3">
    <source>
        <dbReference type="Proteomes" id="UP000262073"/>
    </source>
</evidence>
<protein>
    <recommendedName>
        <fullName evidence="1">ApeI dehydratase-like domain-containing protein</fullName>
    </recommendedName>
</protein>